<dbReference type="RefSeq" id="WP_044331256.1">
    <property type="nucleotide sequence ID" value="NZ_CP010836.1"/>
</dbReference>
<evidence type="ECO:0000313" key="5">
    <source>
        <dbReference type="Proteomes" id="UP000032300"/>
    </source>
</evidence>
<dbReference type="SMART" id="SM00448">
    <property type="entry name" value="REC"/>
    <property type="match status" value="1"/>
</dbReference>
<dbReference type="GO" id="GO:0000160">
    <property type="term" value="P:phosphorelay signal transduction system"/>
    <property type="evidence" value="ECO:0007669"/>
    <property type="project" value="InterPro"/>
</dbReference>
<accession>A0A7U4J7A5</accession>
<sequence length="143" mass="14708">MLFGKKKRLIERVLIVEDEPLVAFDTEHFLGAEGFQIVATVDSVVDALAAIGSGAAIELVLVDVNLSDGSGVDVARAAHAAGIQVLFVTGNCPGEAKSLAAGCLSKPYSPRDLLAAIGAIEAVTGGMDPKRLPTGFSLFRSAA</sequence>
<name>A0A7U4J7A5_9SPHN</name>
<gene>
    <name evidence="4" type="ORF">TS85_06890</name>
</gene>
<evidence type="ECO:0000256" key="2">
    <source>
        <dbReference type="PROSITE-ProRule" id="PRU00169"/>
    </source>
</evidence>
<evidence type="ECO:0000256" key="1">
    <source>
        <dbReference type="ARBA" id="ARBA00022553"/>
    </source>
</evidence>
<dbReference type="InterPro" id="IPR011006">
    <property type="entry name" value="CheY-like_superfamily"/>
</dbReference>
<reference evidence="4 5" key="2">
    <citation type="submission" date="2015-02" db="EMBL/GenBank/DDBJ databases">
        <title>The complete genome of Sphingomonas hengshuiensis sp. WHSC-8 isolated from soil of Hengshui Lake.</title>
        <authorList>
            <person name="Wei S."/>
            <person name="Guo J."/>
            <person name="Su C."/>
            <person name="Wu R."/>
            <person name="Zhang Z."/>
            <person name="Liang K."/>
            <person name="Li H."/>
            <person name="Wang T."/>
            <person name="Liu H."/>
            <person name="Zhang C."/>
            <person name="Li Z."/>
            <person name="Wang Q."/>
            <person name="Meng J."/>
        </authorList>
    </citation>
    <scope>NUCLEOTIDE SEQUENCE [LARGE SCALE GENOMIC DNA]</scope>
    <source>
        <strain evidence="4 5">WHSC-8</strain>
    </source>
</reference>
<dbReference type="Gene3D" id="3.40.50.2300">
    <property type="match status" value="1"/>
</dbReference>
<organism evidence="4 5">
    <name type="scientific">Sphingomonas hengshuiensis</name>
    <dbReference type="NCBI Taxonomy" id="1609977"/>
    <lineage>
        <taxon>Bacteria</taxon>
        <taxon>Pseudomonadati</taxon>
        <taxon>Pseudomonadota</taxon>
        <taxon>Alphaproteobacteria</taxon>
        <taxon>Sphingomonadales</taxon>
        <taxon>Sphingomonadaceae</taxon>
        <taxon>Sphingomonas</taxon>
    </lineage>
</organism>
<reference evidence="4 5" key="1">
    <citation type="journal article" date="2015" name="Int. J. Syst. Evol. Microbiol.">
        <title>Sphingomonas hengshuiensis sp. nov., isolated from lake wetland.</title>
        <authorList>
            <person name="Wei S."/>
            <person name="Wang T."/>
            <person name="Liu H."/>
            <person name="Zhang C."/>
            <person name="Guo J."/>
            <person name="Wang Q."/>
            <person name="Liang K."/>
            <person name="Zhang Z."/>
        </authorList>
    </citation>
    <scope>NUCLEOTIDE SEQUENCE [LARGE SCALE GENOMIC DNA]</scope>
    <source>
        <strain evidence="4 5">WHSC-8</strain>
    </source>
</reference>
<feature type="modified residue" description="4-aspartylphosphate" evidence="2">
    <location>
        <position position="63"/>
    </location>
</feature>
<dbReference type="InterPro" id="IPR050595">
    <property type="entry name" value="Bact_response_regulator"/>
</dbReference>
<dbReference type="EMBL" id="CP010836">
    <property type="protein sequence ID" value="AJP71567.1"/>
    <property type="molecule type" value="Genomic_DNA"/>
</dbReference>
<keyword evidence="1 2" id="KW-0597">Phosphoprotein</keyword>
<dbReference type="Pfam" id="PF00072">
    <property type="entry name" value="Response_reg"/>
    <property type="match status" value="1"/>
</dbReference>
<dbReference type="OrthoDB" id="7471842at2"/>
<feature type="domain" description="Response regulatory" evidence="3">
    <location>
        <begin position="12"/>
        <end position="121"/>
    </location>
</feature>
<evidence type="ECO:0000313" key="4">
    <source>
        <dbReference type="EMBL" id="AJP71567.1"/>
    </source>
</evidence>
<dbReference type="Proteomes" id="UP000032300">
    <property type="component" value="Chromosome"/>
</dbReference>
<dbReference type="InterPro" id="IPR001789">
    <property type="entry name" value="Sig_transdc_resp-reg_receiver"/>
</dbReference>
<dbReference type="PANTHER" id="PTHR44591">
    <property type="entry name" value="STRESS RESPONSE REGULATOR PROTEIN 1"/>
    <property type="match status" value="1"/>
</dbReference>
<dbReference type="SUPFAM" id="SSF52172">
    <property type="entry name" value="CheY-like"/>
    <property type="match status" value="1"/>
</dbReference>
<dbReference type="PROSITE" id="PS50110">
    <property type="entry name" value="RESPONSE_REGULATORY"/>
    <property type="match status" value="1"/>
</dbReference>
<evidence type="ECO:0000259" key="3">
    <source>
        <dbReference type="PROSITE" id="PS50110"/>
    </source>
</evidence>
<keyword evidence="5" id="KW-1185">Reference proteome</keyword>
<proteinExistence type="predicted"/>
<dbReference type="PANTHER" id="PTHR44591:SF21">
    <property type="entry name" value="TWO-COMPONENT RESPONSE REGULATOR"/>
    <property type="match status" value="1"/>
</dbReference>
<dbReference type="AlphaFoldDB" id="A0A7U4J7A5"/>
<protein>
    <submittedName>
        <fullName evidence="4">Response regulator</fullName>
    </submittedName>
</protein>
<dbReference type="KEGG" id="sphi:TS85_06890"/>